<dbReference type="Proteomes" id="UP000242180">
    <property type="component" value="Unassembled WGS sequence"/>
</dbReference>
<name>A0A1X2H5B3_SYNRA</name>
<dbReference type="STRING" id="13706.A0A1X2H5B3"/>
<evidence type="ECO:0000313" key="3">
    <source>
        <dbReference type="Proteomes" id="UP000242180"/>
    </source>
</evidence>
<sequence>MRDYFKNIEIDPDDGYIDFIGPAKPTSPHRLLKGRVKLSLERSVKIRSMTVKFKGSSRVCLHAAGDLVVDIQTMLLPKIKSSLFDNKSTTLGAGDHVIPWELQIPNVYPRSLLIKRASVNYKVELTITIGMGLQKKTVTTEHPIVLQRHLLPCKELSPLVGTRVYRYTVPGKFHYEVDCPRIISLDQGDIPFTVKYLCIADQKPVKCIRTQILQVREYFQIRS</sequence>
<reference evidence="2 3" key="1">
    <citation type="submission" date="2016-07" db="EMBL/GenBank/DDBJ databases">
        <title>Pervasive Adenine N6-methylation of Active Genes in Fungi.</title>
        <authorList>
            <consortium name="DOE Joint Genome Institute"/>
            <person name="Mondo S.J."/>
            <person name="Dannebaum R.O."/>
            <person name="Kuo R.C."/>
            <person name="Labutti K."/>
            <person name="Haridas S."/>
            <person name="Kuo A."/>
            <person name="Salamov A."/>
            <person name="Ahrendt S.R."/>
            <person name="Lipzen A."/>
            <person name="Sullivan W."/>
            <person name="Andreopoulos W.B."/>
            <person name="Clum A."/>
            <person name="Lindquist E."/>
            <person name="Daum C."/>
            <person name="Ramamoorthy G.K."/>
            <person name="Gryganskyi A."/>
            <person name="Culley D."/>
            <person name="Magnuson J.K."/>
            <person name="James T.Y."/>
            <person name="O'Malley M.A."/>
            <person name="Stajich J.E."/>
            <person name="Spatafora J.W."/>
            <person name="Visel A."/>
            <person name="Grigoriev I.V."/>
        </authorList>
    </citation>
    <scope>NUCLEOTIDE SEQUENCE [LARGE SCALE GENOMIC DNA]</scope>
    <source>
        <strain evidence="2 3">NRRL 2496</strain>
    </source>
</reference>
<evidence type="ECO:0000313" key="2">
    <source>
        <dbReference type="EMBL" id="ORY93575.1"/>
    </source>
</evidence>
<dbReference type="AlphaFoldDB" id="A0A1X2H5B3"/>
<comment type="caution">
    <text evidence="2">The sequence shown here is derived from an EMBL/GenBank/DDBJ whole genome shotgun (WGS) entry which is preliminary data.</text>
</comment>
<dbReference type="Gene3D" id="2.60.40.640">
    <property type="match status" value="1"/>
</dbReference>
<keyword evidence="3" id="KW-1185">Reference proteome</keyword>
<dbReference type="Pfam" id="PF00339">
    <property type="entry name" value="Arrestin_N"/>
    <property type="match status" value="1"/>
</dbReference>
<organism evidence="2 3">
    <name type="scientific">Syncephalastrum racemosum</name>
    <name type="common">Filamentous fungus</name>
    <dbReference type="NCBI Taxonomy" id="13706"/>
    <lineage>
        <taxon>Eukaryota</taxon>
        <taxon>Fungi</taxon>
        <taxon>Fungi incertae sedis</taxon>
        <taxon>Mucoromycota</taxon>
        <taxon>Mucoromycotina</taxon>
        <taxon>Mucoromycetes</taxon>
        <taxon>Mucorales</taxon>
        <taxon>Syncephalastraceae</taxon>
        <taxon>Syncephalastrum</taxon>
    </lineage>
</organism>
<dbReference type="InParanoid" id="A0A1X2H5B3"/>
<feature type="domain" description="Arrestin-like N-terminal" evidence="1">
    <location>
        <begin position="30"/>
        <end position="131"/>
    </location>
</feature>
<gene>
    <name evidence="2" type="ORF">BCR43DRAFT_382076</name>
</gene>
<dbReference type="EMBL" id="MCGN01000009">
    <property type="protein sequence ID" value="ORY93575.1"/>
    <property type="molecule type" value="Genomic_DNA"/>
</dbReference>
<dbReference type="InterPro" id="IPR014756">
    <property type="entry name" value="Ig_E-set"/>
</dbReference>
<proteinExistence type="predicted"/>
<dbReference type="OrthoDB" id="2333384at2759"/>
<dbReference type="InterPro" id="IPR014752">
    <property type="entry name" value="Arrestin-like_C"/>
</dbReference>
<accession>A0A1X2H5B3</accession>
<dbReference type="InterPro" id="IPR011021">
    <property type="entry name" value="Arrestin-like_N"/>
</dbReference>
<evidence type="ECO:0000259" key="1">
    <source>
        <dbReference type="Pfam" id="PF00339"/>
    </source>
</evidence>
<protein>
    <recommendedName>
        <fullName evidence="1">Arrestin-like N-terminal domain-containing protein</fullName>
    </recommendedName>
</protein>
<dbReference type="SUPFAM" id="SSF81296">
    <property type="entry name" value="E set domains"/>
    <property type="match status" value="1"/>
</dbReference>